<dbReference type="GO" id="GO:0005759">
    <property type="term" value="C:mitochondrial matrix"/>
    <property type="evidence" value="ECO:0007669"/>
    <property type="project" value="TreeGrafter"/>
</dbReference>
<feature type="domain" description="RAP" evidence="1">
    <location>
        <begin position="687"/>
        <end position="744"/>
    </location>
</feature>
<dbReference type="InterPro" id="IPR050870">
    <property type="entry name" value="FAST_kinase"/>
</dbReference>
<protein>
    <recommendedName>
        <fullName evidence="1">RAP domain-containing protein</fullName>
    </recommendedName>
</protein>
<accession>A0A553RDC4</accession>
<dbReference type="Pfam" id="PF08373">
    <property type="entry name" value="RAP"/>
    <property type="match status" value="1"/>
</dbReference>
<dbReference type="OrthoDB" id="9369505at2759"/>
<dbReference type="PROSITE" id="PS51286">
    <property type="entry name" value="RAP"/>
    <property type="match status" value="1"/>
</dbReference>
<dbReference type="GO" id="GO:0003723">
    <property type="term" value="F:RNA binding"/>
    <property type="evidence" value="ECO:0007669"/>
    <property type="project" value="TreeGrafter"/>
</dbReference>
<sequence>MNMHKSGLGMLRCALRSTLLWKCDISIMKQVPLCYNIKSLASTQLGSDKNKALASKSIRYYSHSAPDAAKESTAATETTEVQQNEAEKNSLLVYLAGCKSPTEVLDELNRYSIHVNQIWKIFFIMWECIEEMTSEQKQMEFKLMIEHPEFSALCERLMIEAGAMKHHALGRTLHAAVNLGVSQDSRVVQTLLRVAQEHLNQFDLDSLCMLSRALHDMTSSNAQTLRESLRLLLLKDDIPETSNVKTLTRLMQWVGKDSPLQLKNQLASKVFSLSSEFTSANHFYIFTGLANIDLNHTPLLDTCSKKLAENIHDYSFTQLLKVLRCCHEVDYRNYNLFSSISKHMALTIDMCTDQQVLKILQAFEKLFFRPVELLDVFAERIIQEPENLSEHLNQFDLNSLSMLSLALHDMTSSNAQTLRESLRLLLLKDDNPETSNVKTLTRLMQWVGKDSPLQLKNQLASKVFSLSSEFTSADNFYIFSSMANIDLNHTPLLDTCSKKLAENIHDYSFTQLLKVLRCCHEVDYRNYTLFSSISKHMALTIDMCTDQQVLKILQAFEKLIFRPVELLDVFAERIIQEPENLSVNELLMAILYRLHTLNLSLRLENPSLPSSMSSLTKLNLPSMDINHRVDQEIRSLIREIVGRDAVQEAVVEQGVYFIDFVISLPVQEETPGLQTEGAGSSQCAQRIALITVRGNSFCYGTNHYRGNVVQKARHLEKLGYKTVLVPYNYFHLMPKAEKIEKLRPMIFST</sequence>
<proteinExistence type="predicted"/>
<dbReference type="GO" id="GO:0035770">
    <property type="term" value="C:ribonucleoprotein granule"/>
    <property type="evidence" value="ECO:0007669"/>
    <property type="project" value="TreeGrafter"/>
</dbReference>
<dbReference type="EMBL" id="SRMA01024787">
    <property type="protein sequence ID" value="TRZ00195.1"/>
    <property type="molecule type" value="Genomic_DNA"/>
</dbReference>
<dbReference type="SMART" id="SM00952">
    <property type="entry name" value="RAP"/>
    <property type="match status" value="1"/>
</dbReference>
<dbReference type="InterPro" id="IPR013584">
    <property type="entry name" value="RAP"/>
</dbReference>
<evidence type="ECO:0000313" key="2">
    <source>
        <dbReference type="EMBL" id="TRZ00195.1"/>
    </source>
</evidence>
<dbReference type="PANTHER" id="PTHR21228">
    <property type="entry name" value="FAST LEU-RICH DOMAIN-CONTAINING"/>
    <property type="match status" value="1"/>
</dbReference>
<dbReference type="GO" id="GO:0044528">
    <property type="term" value="P:regulation of mitochondrial mRNA stability"/>
    <property type="evidence" value="ECO:0007669"/>
    <property type="project" value="TreeGrafter"/>
</dbReference>
<organism evidence="2 3">
    <name type="scientific">Danionella cerebrum</name>
    <dbReference type="NCBI Taxonomy" id="2873325"/>
    <lineage>
        <taxon>Eukaryota</taxon>
        <taxon>Metazoa</taxon>
        <taxon>Chordata</taxon>
        <taxon>Craniata</taxon>
        <taxon>Vertebrata</taxon>
        <taxon>Euteleostomi</taxon>
        <taxon>Actinopterygii</taxon>
        <taxon>Neopterygii</taxon>
        <taxon>Teleostei</taxon>
        <taxon>Ostariophysi</taxon>
        <taxon>Cypriniformes</taxon>
        <taxon>Danionidae</taxon>
        <taxon>Danioninae</taxon>
        <taxon>Danionella</taxon>
    </lineage>
</organism>
<comment type="caution">
    <text evidence="2">The sequence shown here is derived from an EMBL/GenBank/DDBJ whole genome shotgun (WGS) entry which is preliminary data.</text>
</comment>
<dbReference type="GO" id="GO:0000963">
    <property type="term" value="P:mitochondrial RNA processing"/>
    <property type="evidence" value="ECO:0007669"/>
    <property type="project" value="TreeGrafter"/>
</dbReference>
<reference evidence="2 3" key="1">
    <citation type="journal article" date="2019" name="Sci. Data">
        <title>Hybrid genome assembly and annotation of Danionella translucida.</title>
        <authorList>
            <person name="Kadobianskyi M."/>
            <person name="Schulze L."/>
            <person name="Schuelke M."/>
            <person name="Judkewitz B."/>
        </authorList>
    </citation>
    <scope>NUCLEOTIDE SEQUENCE [LARGE SCALE GENOMIC DNA]</scope>
    <source>
        <strain evidence="3">Bolton</strain>
        <tissue evidence="2">Whole-body</tissue>
    </source>
</reference>
<dbReference type="PANTHER" id="PTHR21228:SF1">
    <property type="entry name" value="FAST KINASE DOMAIN-CONTAINING PROTEIN 2, MITOCHONDRIAL"/>
    <property type="match status" value="1"/>
</dbReference>
<dbReference type="Proteomes" id="UP000316079">
    <property type="component" value="Unassembled WGS sequence"/>
</dbReference>
<dbReference type="AlphaFoldDB" id="A0A553RDC4"/>
<evidence type="ECO:0000313" key="3">
    <source>
        <dbReference type="Proteomes" id="UP000316079"/>
    </source>
</evidence>
<keyword evidence="3" id="KW-1185">Reference proteome</keyword>
<evidence type="ECO:0000259" key="1">
    <source>
        <dbReference type="PROSITE" id="PS51286"/>
    </source>
</evidence>
<name>A0A553RDC4_9TELE</name>
<gene>
    <name evidence="2" type="ORF">DNTS_032263</name>
</gene>